<feature type="compositionally biased region" description="Basic and acidic residues" evidence="1">
    <location>
        <begin position="41"/>
        <end position="54"/>
    </location>
</feature>
<reference evidence="2 3" key="1">
    <citation type="submission" date="2023-05" db="EMBL/GenBank/DDBJ databases">
        <title>A 100% complete, gapless, phased diploid assembly of the Scenedesmus obliquus UTEX 3031 genome.</title>
        <authorList>
            <person name="Biondi T.C."/>
            <person name="Hanschen E.R."/>
            <person name="Kwon T."/>
            <person name="Eng W."/>
            <person name="Kruse C.P.S."/>
            <person name="Koehler S.I."/>
            <person name="Kunde Y."/>
            <person name="Gleasner C.D."/>
            <person name="You Mak K.T."/>
            <person name="Polle J."/>
            <person name="Hovde B.T."/>
            <person name="Starkenburg S.R."/>
        </authorList>
    </citation>
    <scope>NUCLEOTIDE SEQUENCE [LARGE SCALE GENOMIC DNA]</scope>
    <source>
        <strain evidence="2 3">DOE0152z</strain>
    </source>
</reference>
<dbReference type="Proteomes" id="UP001244341">
    <property type="component" value="Chromosome 3b"/>
</dbReference>
<keyword evidence="3" id="KW-1185">Reference proteome</keyword>
<protein>
    <submittedName>
        <fullName evidence="2">Uncharacterized protein</fullName>
    </submittedName>
</protein>
<sequence length="276" mass="28917">MKKGFLAAHARHDPGTSTAAAAANGQARDLLDDTPQQHPAKPHEPTGAEAKAAAEDVRQSANWQQCLELLRSDVDEKKFVGLLLVTKLLPQGDDAAVQAVLDAGPPGFQQQQKVKSLQQQLAELQLPAEKAPGPGQQVAGQRAAQCLPACYQLLEGCLEVLVQQVGLLEQLADIHAPEPQHHASSSSELQPQLAAAGGSSVRAVQLCEVLPVLGQRQVEQLMARLLQITEVICEFLEHAAPAAISSSSGSSSGSSSAAIDPLLTVGAVRVLGSTKQ</sequence>
<organism evidence="2 3">
    <name type="scientific">Tetradesmus obliquus</name>
    <name type="common">Green alga</name>
    <name type="synonym">Acutodesmus obliquus</name>
    <dbReference type="NCBI Taxonomy" id="3088"/>
    <lineage>
        <taxon>Eukaryota</taxon>
        <taxon>Viridiplantae</taxon>
        <taxon>Chlorophyta</taxon>
        <taxon>core chlorophytes</taxon>
        <taxon>Chlorophyceae</taxon>
        <taxon>CS clade</taxon>
        <taxon>Sphaeropleales</taxon>
        <taxon>Scenedesmaceae</taxon>
        <taxon>Tetradesmus</taxon>
    </lineage>
</organism>
<proteinExistence type="predicted"/>
<accession>A0ABY8TS19</accession>
<name>A0ABY8TS19_TETOB</name>
<evidence type="ECO:0000256" key="1">
    <source>
        <dbReference type="SAM" id="MobiDB-lite"/>
    </source>
</evidence>
<feature type="region of interest" description="Disordered" evidence="1">
    <location>
        <begin position="1"/>
        <end position="54"/>
    </location>
</feature>
<evidence type="ECO:0000313" key="2">
    <source>
        <dbReference type="EMBL" id="WIA11917.1"/>
    </source>
</evidence>
<dbReference type="InterPro" id="IPR008709">
    <property type="entry name" value="Neurochondrin"/>
</dbReference>
<gene>
    <name evidence="2" type="ORF">OEZ85_012001</name>
</gene>
<dbReference type="PANTHER" id="PTHR13109:SF7">
    <property type="entry name" value="NEUROCHONDRIN"/>
    <property type="match status" value="1"/>
</dbReference>
<evidence type="ECO:0000313" key="3">
    <source>
        <dbReference type="Proteomes" id="UP001244341"/>
    </source>
</evidence>
<dbReference type="PANTHER" id="PTHR13109">
    <property type="entry name" value="NEUROCHONDRIN"/>
    <property type="match status" value="1"/>
</dbReference>
<dbReference type="EMBL" id="CP126210">
    <property type="protein sequence ID" value="WIA11917.1"/>
    <property type="molecule type" value="Genomic_DNA"/>
</dbReference>